<feature type="domain" description="FAR1" evidence="1">
    <location>
        <begin position="18"/>
        <end position="102"/>
    </location>
</feature>
<dbReference type="Pfam" id="PF03101">
    <property type="entry name" value="FAR1"/>
    <property type="match status" value="1"/>
</dbReference>
<evidence type="ECO:0000259" key="1">
    <source>
        <dbReference type="Pfam" id="PF03101"/>
    </source>
</evidence>
<sequence>MVYEGMVCDSEEDAFKKYNEFARKVGFSVRKDKIYKRADGSIRSRMFVCFKQGLRKEDKRCKNTTKVRSESRTDCKARMSIKNEEDEWTVSEIVYEHNHLLATPSKAYMLHSQRKVKDVHLAEIKSLNATGITPVEGFNYMVHQAGGCQNVGITYVDYKNVLCKRREEELKKGDACIVMEYFIKMQA</sequence>
<protein>
    <recommendedName>
        <fullName evidence="1">FAR1 domain-containing protein</fullName>
    </recommendedName>
</protein>
<dbReference type="PANTHER" id="PTHR47718">
    <property type="entry name" value="OS01G0519700 PROTEIN"/>
    <property type="match status" value="1"/>
</dbReference>
<keyword evidence="3" id="KW-1185">Reference proteome</keyword>
<organism evidence="2 3">
    <name type="scientific">Kingdonia uniflora</name>
    <dbReference type="NCBI Taxonomy" id="39325"/>
    <lineage>
        <taxon>Eukaryota</taxon>
        <taxon>Viridiplantae</taxon>
        <taxon>Streptophyta</taxon>
        <taxon>Embryophyta</taxon>
        <taxon>Tracheophyta</taxon>
        <taxon>Spermatophyta</taxon>
        <taxon>Magnoliopsida</taxon>
        <taxon>Ranunculales</taxon>
        <taxon>Circaeasteraceae</taxon>
        <taxon>Kingdonia</taxon>
    </lineage>
</organism>
<accession>A0A7J7P4V3</accession>
<dbReference type="Proteomes" id="UP000541444">
    <property type="component" value="Unassembled WGS sequence"/>
</dbReference>
<comment type="caution">
    <text evidence="2">The sequence shown here is derived from an EMBL/GenBank/DDBJ whole genome shotgun (WGS) entry which is preliminary data.</text>
</comment>
<name>A0A7J7P4V3_9MAGN</name>
<dbReference type="EMBL" id="JACGCM010000262">
    <property type="protein sequence ID" value="KAF6174496.1"/>
    <property type="molecule type" value="Genomic_DNA"/>
</dbReference>
<evidence type="ECO:0000313" key="2">
    <source>
        <dbReference type="EMBL" id="KAF6174496.1"/>
    </source>
</evidence>
<dbReference type="AlphaFoldDB" id="A0A7J7P4V3"/>
<reference evidence="2 3" key="1">
    <citation type="journal article" date="2020" name="IScience">
        <title>Genome Sequencing of the Endangered Kingdonia uniflora (Circaeasteraceae, Ranunculales) Reveals Potential Mechanisms of Evolutionary Specialization.</title>
        <authorList>
            <person name="Sun Y."/>
            <person name="Deng T."/>
            <person name="Zhang A."/>
            <person name="Moore M.J."/>
            <person name="Landis J.B."/>
            <person name="Lin N."/>
            <person name="Zhang H."/>
            <person name="Zhang X."/>
            <person name="Huang J."/>
            <person name="Zhang X."/>
            <person name="Sun H."/>
            <person name="Wang H."/>
        </authorList>
    </citation>
    <scope>NUCLEOTIDE SEQUENCE [LARGE SCALE GENOMIC DNA]</scope>
    <source>
        <strain evidence="2">TB1705</strain>
        <tissue evidence="2">Leaf</tissue>
    </source>
</reference>
<dbReference type="OrthoDB" id="751756at2759"/>
<evidence type="ECO:0000313" key="3">
    <source>
        <dbReference type="Proteomes" id="UP000541444"/>
    </source>
</evidence>
<gene>
    <name evidence="2" type="ORF">GIB67_004690</name>
</gene>
<proteinExistence type="predicted"/>
<dbReference type="InterPro" id="IPR004330">
    <property type="entry name" value="FAR1_DNA_bnd_dom"/>
</dbReference>